<dbReference type="InterPro" id="IPR027473">
    <property type="entry name" value="L-asparaginase_C"/>
</dbReference>
<comment type="similarity">
    <text evidence="1">Belongs to the asparaginase 1 family.</text>
</comment>
<dbReference type="Pfam" id="PF00710">
    <property type="entry name" value="Asparaginase"/>
    <property type="match status" value="1"/>
</dbReference>
<gene>
    <name evidence="9" type="ORF">CDH04_08490</name>
    <name evidence="10" type="ORF">FZC43_08495</name>
</gene>
<evidence type="ECO:0000313" key="9">
    <source>
        <dbReference type="EMBL" id="AXA34430.1"/>
    </source>
</evidence>
<feature type="domain" description="Asparaginase/glutaminase C-terminal" evidence="8">
    <location>
        <begin position="228"/>
        <end position="332"/>
    </location>
</feature>
<evidence type="ECO:0000313" key="12">
    <source>
        <dbReference type="Proteomes" id="UP000681131"/>
    </source>
</evidence>
<dbReference type="InterPro" id="IPR027475">
    <property type="entry name" value="Asparaginase/glutaminase_AS2"/>
</dbReference>
<feature type="active site" evidence="6">
    <location>
        <position position="116"/>
    </location>
</feature>
<sequence length="338" mass="36920">MNMIKSLLMIVVLTIGLATAFANKPEVIVLGTGGTISAVSDSGSNTSSIYTAGKVSVLDLIKPITSKFTGVKFKAEQVFNKDSGNITYKDIRDLALVVKKYNDDKNIRAIVITHGTDTMQETAYFLFLTIQPKKPIVIVGSMRSSDQLSSDGAMNLYDAISVGLSGHKHVMVVMNDNIYSAKYVQKMNTTNVDAFKQGRLGTVTDGKVEFFTYHPEKYYKIPGESVPKVVIASTWEGMPSDSLDYLLEDKGLKGLVVAGLGDGNIPSDVWSVISKLTKKGVVVIRSSRVPSGENTYNYNNLDDKLGTIPSYFMTPDKARIKLELELNNQNTSSSKAKK</sequence>
<dbReference type="PANTHER" id="PTHR11707:SF28">
    <property type="entry name" value="60 KDA LYSOPHOSPHOLIPASE"/>
    <property type="match status" value="1"/>
</dbReference>
<dbReference type="RefSeq" id="WP_112870607.1">
    <property type="nucleotide sequence ID" value="NZ_CP021781.1"/>
</dbReference>
<dbReference type="EMBL" id="CP021781">
    <property type="protein sequence ID" value="AXA34430.1"/>
    <property type="molecule type" value="Genomic_DNA"/>
</dbReference>
<evidence type="ECO:0000256" key="3">
    <source>
        <dbReference type="PIRSR" id="PIRSR001220-1"/>
    </source>
</evidence>
<evidence type="ECO:0000256" key="1">
    <source>
        <dbReference type="ARBA" id="ARBA00010518"/>
    </source>
</evidence>
<dbReference type="Gene3D" id="3.40.50.40">
    <property type="match status" value="1"/>
</dbReference>
<reference evidence="9 11" key="1">
    <citation type="submission" date="2017-06" db="EMBL/GenBank/DDBJ databases">
        <title>Complete genome of Francisella adeliensis.</title>
        <authorList>
            <person name="Vallesi A."/>
            <person name="Sjodin A."/>
        </authorList>
    </citation>
    <scope>NUCLEOTIDE SEQUENCE [LARGE SCALE GENOMIC DNA]</scope>
    <source>
        <strain evidence="9 11">FDC440</strain>
    </source>
</reference>
<evidence type="ECO:0000259" key="7">
    <source>
        <dbReference type="Pfam" id="PF00710"/>
    </source>
</evidence>
<dbReference type="InterPro" id="IPR004550">
    <property type="entry name" value="AsnASE_II"/>
</dbReference>
<dbReference type="InterPro" id="IPR020827">
    <property type="entry name" value="Asparaginase/glutaminase_AS1"/>
</dbReference>
<evidence type="ECO:0000313" key="11">
    <source>
        <dbReference type="Proteomes" id="UP000251120"/>
    </source>
</evidence>
<organism evidence="9 11">
    <name type="scientific">Francisella adeliensis</name>
    <dbReference type="NCBI Taxonomy" id="2007306"/>
    <lineage>
        <taxon>Bacteria</taxon>
        <taxon>Pseudomonadati</taxon>
        <taxon>Pseudomonadota</taxon>
        <taxon>Gammaproteobacteria</taxon>
        <taxon>Thiotrichales</taxon>
        <taxon>Francisellaceae</taxon>
        <taxon>Francisella</taxon>
    </lineage>
</organism>
<dbReference type="Proteomes" id="UP000681131">
    <property type="component" value="Chromosome"/>
</dbReference>
<feature type="active site" evidence="5">
    <location>
        <position position="35"/>
    </location>
</feature>
<dbReference type="FunFam" id="3.40.50.1170:FF:000001">
    <property type="entry name" value="L-asparaginase 2"/>
    <property type="match status" value="1"/>
</dbReference>
<dbReference type="InterPro" id="IPR036152">
    <property type="entry name" value="Asp/glu_Ase-like_sf"/>
</dbReference>
<dbReference type="PIRSF" id="PIRSF001220">
    <property type="entry name" value="L-ASNase_gatD"/>
    <property type="match status" value="1"/>
</dbReference>
<dbReference type="PROSITE" id="PS00144">
    <property type="entry name" value="ASN_GLN_ASE_1"/>
    <property type="match status" value="1"/>
</dbReference>
<dbReference type="Pfam" id="PF17763">
    <property type="entry name" value="Asparaginase_C"/>
    <property type="match status" value="1"/>
</dbReference>
<dbReference type="EMBL" id="CP043424">
    <property type="protein sequence ID" value="QIW12677.1"/>
    <property type="molecule type" value="Genomic_DNA"/>
</dbReference>
<evidence type="ECO:0000256" key="6">
    <source>
        <dbReference type="PROSITE-ProRule" id="PRU10100"/>
    </source>
</evidence>
<dbReference type="Proteomes" id="UP000251120">
    <property type="component" value="Chromosome"/>
</dbReference>
<keyword evidence="12" id="KW-1185">Reference proteome</keyword>
<dbReference type="PROSITE" id="PS00917">
    <property type="entry name" value="ASN_GLN_ASE_2"/>
    <property type="match status" value="1"/>
</dbReference>
<dbReference type="InterPro" id="IPR040919">
    <property type="entry name" value="Asparaginase_C"/>
</dbReference>
<dbReference type="PROSITE" id="PS51732">
    <property type="entry name" value="ASN_GLN_ASE_3"/>
    <property type="match status" value="1"/>
</dbReference>
<dbReference type="KEGG" id="fad:CDH04_08490"/>
<dbReference type="PRINTS" id="PR00139">
    <property type="entry name" value="ASNGLNASE"/>
</dbReference>
<dbReference type="InterPro" id="IPR027474">
    <property type="entry name" value="L-asparaginase_N"/>
</dbReference>
<keyword evidence="2" id="KW-0378">Hydrolase</keyword>
<protein>
    <submittedName>
        <fullName evidence="10">Asparaginase</fullName>
    </submittedName>
</protein>
<reference evidence="10 12" key="2">
    <citation type="submission" date="2019-08" db="EMBL/GenBank/DDBJ databases">
        <title>Complete genome sequences of Francisella adeliensis (FSC1325 and FSC1326).</title>
        <authorList>
            <person name="Ohrman C."/>
            <person name="Uneklint I."/>
            <person name="Vallesi A."/>
            <person name="Karlsson L."/>
            <person name="Sjodin A."/>
        </authorList>
    </citation>
    <scope>NUCLEOTIDE SEQUENCE [LARGE SCALE GENOMIC DNA]</scope>
    <source>
        <strain evidence="10 12">FSC1325</strain>
    </source>
</reference>
<dbReference type="CDD" id="cd08964">
    <property type="entry name" value="L-asparaginase_II"/>
    <property type="match status" value="1"/>
</dbReference>
<dbReference type="Gene3D" id="3.40.50.1170">
    <property type="entry name" value="L-asparaginase, N-terminal domain"/>
    <property type="match status" value="1"/>
</dbReference>
<evidence type="ECO:0000259" key="8">
    <source>
        <dbReference type="Pfam" id="PF17763"/>
    </source>
</evidence>
<dbReference type="InterPro" id="IPR037152">
    <property type="entry name" value="L-asparaginase_N_sf"/>
</dbReference>
<accession>A0A2Z4Y058</accession>
<feature type="binding site" evidence="4">
    <location>
        <position position="83"/>
    </location>
    <ligand>
        <name>substrate</name>
    </ligand>
</feature>
<dbReference type="AlphaFoldDB" id="A0A2Z4Y058"/>
<dbReference type="PANTHER" id="PTHR11707">
    <property type="entry name" value="L-ASPARAGINASE"/>
    <property type="match status" value="1"/>
</dbReference>
<proteinExistence type="inferred from homology"/>
<dbReference type="GO" id="GO:0004067">
    <property type="term" value="F:asparaginase activity"/>
    <property type="evidence" value="ECO:0007669"/>
    <property type="project" value="UniProtKB-UniRule"/>
</dbReference>
<evidence type="ECO:0000256" key="4">
    <source>
        <dbReference type="PIRSR" id="PIRSR001220-2"/>
    </source>
</evidence>
<dbReference type="InterPro" id="IPR006034">
    <property type="entry name" value="Asparaginase/glutaminase-like"/>
</dbReference>
<evidence type="ECO:0000313" key="10">
    <source>
        <dbReference type="EMBL" id="QIW12677.1"/>
    </source>
</evidence>
<name>A0A2Z4Y058_9GAMM</name>
<dbReference type="SMART" id="SM00870">
    <property type="entry name" value="Asparaginase"/>
    <property type="match status" value="1"/>
</dbReference>
<evidence type="ECO:0000256" key="5">
    <source>
        <dbReference type="PROSITE-ProRule" id="PRU10099"/>
    </source>
</evidence>
<dbReference type="OrthoDB" id="9788068at2"/>
<feature type="binding site" evidence="4">
    <location>
        <begin position="116"/>
        <end position="117"/>
    </location>
    <ligand>
        <name>substrate</name>
    </ligand>
</feature>
<feature type="active site" description="O-isoaspartyl threonine intermediate" evidence="3">
    <location>
        <position position="35"/>
    </location>
</feature>
<dbReference type="SUPFAM" id="SSF53774">
    <property type="entry name" value="Glutaminase/Asparaginase"/>
    <property type="match status" value="1"/>
</dbReference>
<dbReference type="PIRSF" id="PIRSF500176">
    <property type="entry name" value="L_ASNase"/>
    <property type="match status" value="1"/>
</dbReference>
<dbReference type="GO" id="GO:0006528">
    <property type="term" value="P:asparagine metabolic process"/>
    <property type="evidence" value="ECO:0007669"/>
    <property type="project" value="InterPro"/>
</dbReference>
<feature type="domain" description="L-asparaginase N-terminal" evidence="7">
    <location>
        <begin position="27"/>
        <end position="212"/>
    </location>
</feature>
<evidence type="ECO:0000256" key="2">
    <source>
        <dbReference type="ARBA" id="ARBA00022801"/>
    </source>
</evidence>